<accession>A0ACB8S4V6</accession>
<reference evidence="1" key="1">
    <citation type="submission" date="2021-02" db="EMBL/GenBank/DDBJ databases">
        <authorList>
            <consortium name="DOE Joint Genome Institute"/>
            <person name="Ahrendt S."/>
            <person name="Looney B.P."/>
            <person name="Miyauchi S."/>
            <person name="Morin E."/>
            <person name="Drula E."/>
            <person name="Courty P.E."/>
            <person name="Chicoki N."/>
            <person name="Fauchery L."/>
            <person name="Kohler A."/>
            <person name="Kuo A."/>
            <person name="Labutti K."/>
            <person name="Pangilinan J."/>
            <person name="Lipzen A."/>
            <person name="Riley R."/>
            <person name="Andreopoulos W."/>
            <person name="He G."/>
            <person name="Johnson J."/>
            <person name="Barry K.W."/>
            <person name="Grigoriev I.V."/>
            <person name="Nagy L."/>
            <person name="Hibbett D."/>
            <person name="Henrissat B."/>
            <person name="Matheny P.B."/>
            <person name="Labbe J."/>
            <person name="Martin F."/>
        </authorList>
    </citation>
    <scope>NUCLEOTIDE SEQUENCE</scope>
    <source>
        <strain evidence="1">FP105234-sp</strain>
    </source>
</reference>
<reference evidence="1" key="2">
    <citation type="journal article" date="2022" name="New Phytol.">
        <title>Evolutionary transition to the ectomycorrhizal habit in the genomes of a hyperdiverse lineage of mushroom-forming fungi.</title>
        <authorList>
            <person name="Looney B."/>
            <person name="Miyauchi S."/>
            <person name="Morin E."/>
            <person name="Drula E."/>
            <person name="Courty P.E."/>
            <person name="Kohler A."/>
            <person name="Kuo A."/>
            <person name="LaButti K."/>
            <person name="Pangilinan J."/>
            <person name="Lipzen A."/>
            <person name="Riley R."/>
            <person name="Andreopoulos W."/>
            <person name="He G."/>
            <person name="Johnson J."/>
            <person name="Nolan M."/>
            <person name="Tritt A."/>
            <person name="Barry K.W."/>
            <person name="Grigoriev I.V."/>
            <person name="Nagy L.G."/>
            <person name="Hibbett D."/>
            <person name="Henrissat B."/>
            <person name="Matheny P.B."/>
            <person name="Labbe J."/>
            <person name="Martin F.M."/>
        </authorList>
    </citation>
    <scope>NUCLEOTIDE SEQUENCE</scope>
    <source>
        <strain evidence="1">FP105234-sp</strain>
    </source>
</reference>
<dbReference type="EMBL" id="MU275854">
    <property type="protein sequence ID" value="KAI0051197.1"/>
    <property type="molecule type" value="Genomic_DNA"/>
</dbReference>
<evidence type="ECO:0000313" key="1">
    <source>
        <dbReference type="EMBL" id="KAI0051197.1"/>
    </source>
</evidence>
<proteinExistence type="predicted"/>
<organism evidence="1 2">
    <name type="scientific">Auriscalpium vulgare</name>
    <dbReference type="NCBI Taxonomy" id="40419"/>
    <lineage>
        <taxon>Eukaryota</taxon>
        <taxon>Fungi</taxon>
        <taxon>Dikarya</taxon>
        <taxon>Basidiomycota</taxon>
        <taxon>Agaricomycotina</taxon>
        <taxon>Agaricomycetes</taxon>
        <taxon>Russulales</taxon>
        <taxon>Auriscalpiaceae</taxon>
        <taxon>Auriscalpium</taxon>
    </lineage>
</organism>
<name>A0ACB8S4V6_9AGAM</name>
<protein>
    <submittedName>
        <fullName evidence="1">CFS1-like protein</fullName>
    </submittedName>
</protein>
<keyword evidence="2" id="KW-1185">Reference proteome</keyword>
<sequence>MAPSALLDTVHRYPRSLYSVADEWYRYATETILTASSSSLKGVAKAANIAVGRLRVETSDHTYKFRSEEGPSNSSTEPSAVLRVINDTFWIRLCAMSDLGFGEAFMYGDVECDDLIPVFLVFMYNKDRLSGLSSGLSWLFRLPQRVIEQRFLGTLGNSGSNISAHYDLSDDMFRAFLSSDMCYSCAIFAELDADLKDTPDLALSASQLQNLNSSSSSFSSGSSSSSRQVEDRSTPATPLAKDDLHSAQLRKVAHIAKKARIAPGHRVLDVGCGWGTLAMHVVRTVPGTVVDAITLSKNQYTHASARVAAAGLQDRVRVHLMDYREMPSEWDGAFDRVVSVGMAEHVGREYLGDYFAVLDRVMKRGSAVGVVQLITMPEEPFDANKEGVGFIGKWTAHQPSDPFFTVFPGGFLPSLTLLITALTSATSSRFVVDSVCNIGPHYARTLREWRRNFLARFDDTITKALQADHPEVFEGLQGERELAVFRRKWICACCFEAGFTMRWLNDHIVTFTREGDRTLACDTFE</sequence>
<gene>
    <name evidence="1" type="ORF">FA95DRAFT_1485918</name>
</gene>
<dbReference type="Proteomes" id="UP000814033">
    <property type="component" value="Unassembled WGS sequence"/>
</dbReference>
<comment type="caution">
    <text evidence="1">The sequence shown here is derived from an EMBL/GenBank/DDBJ whole genome shotgun (WGS) entry which is preliminary data.</text>
</comment>
<evidence type="ECO:0000313" key="2">
    <source>
        <dbReference type="Proteomes" id="UP000814033"/>
    </source>
</evidence>